<gene>
    <name evidence="2" type="ORF">SAMN04488111_2802</name>
</gene>
<keyword evidence="1" id="KW-0732">Signal</keyword>
<feature type="chain" id="PRO_5012782771" evidence="1">
    <location>
        <begin position="20"/>
        <end position="818"/>
    </location>
</feature>
<evidence type="ECO:0000313" key="2">
    <source>
        <dbReference type="EMBL" id="SNR74287.1"/>
    </source>
</evidence>
<protein>
    <submittedName>
        <fullName evidence="2">Putative porin</fullName>
    </submittedName>
</protein>
<evidence type="ECO:0000256" key="1">
    <source>
        <dbReference type="SAM" id="SignalP"/>
    </source>
</evidence>
<name>A0A238YT33_9FLAO</name>
<dbReference type="RefSeq" id="WP_089379082.1">
    <property type="nucleotide sequence ID" value="NZ_FZNX01000005.1"/>
</dbReference>
<dbReference type="OrthoDB" id="9812454at2"/>
<dbReference type="Proteomes" id="UP000198412">
    <property type="component" value="Unassembled WGS sequence"/>
</dbReference>
<dbReference type="Pfam" id="PF14121">
    <property type="entry name" value="Porin_10"/>
    <property type="match status" value="2"/>
</dbReference>
<reference evidence="3" key="1">
    <citation type="submission" date="2017-06" db="EMBL/GenBank/DDBJ databases">
        <authorList>
            <person name="Varghese N."/>
            <person name="Submissions S."/>
        </authorList>
    </citation>
    <scope>NUCLEOTIDE SEQUENCE [LARGE SCALE GENOMIC DNA]</scope>
    <source>
        <strain evidence="3">DSM 27993</strain>
    </source>
</reference>
<proteinExistence type="predicted"/>
<dbReference type="InterPro" id="IPR025631">
    <property type="entry name" value="Porin_10"/>
</dbReference>
<organism evidence="2 3">
    <name type="scientific">Lutibacter flavus</name>
    <dbReference type="NCBI Taxonomy" id="691689"/>
    <lineage>
        <taxon>Bacteria</taxon>
        <taxon>Pseudomonadati</taxon>
        <taxon>Bacteroidota</taxon>
        <taxon>Flavobacteriia</taxon>
        <taxon>Flavobacteriales</taxon>
        <taxon>Flavobacteriaceae</taxon>
        <taxon>Lutibacter</taxon>
    </lineage>
</organism>
<keyword evidence="3" id="KW-1185">Reference proteome</keyword>
<dbReference type="EMBL" id="FZNX01000005">
    <property type="protein sequence ID" value="SNR74287.1"/>
    <property type="molecule type" value="Genomic_DNA"/>
</dbReference>
<accession>A0A238YT33</accession>
<dbReference type="AlphaFoldDB" id="A0A238YT33"/>
<evidence type="ECO:0000313" key="3">
    <source>
        <dbReference type="Proteomes" id="UP000198412"/>
    </source>
</evidence>
<feature type="signal peptide" evidence="1">
    <location>
        <begin position="1"/>
        <end position="19"/>
    </location>
</feature>
<sequence length="818" mass="93479">MKKVLLVLFLGFYFLNASAQLKREGGGVVVGGNNNSMTNQSSDSNKSVKIKLSAKTNYTDFKIISSDNDTTIVDTTLTLKKDFRFNYLRKDNFGLLPFHNQGQTFNRLHYNFENNSLFPLMGMDAKQYNYYSVEDVKYYYVPTPTTELMYRTGLEQGQVLDAFLTMNTSKQFNFSLAYKGLRSLGKYRESLSSHGNFRTTFNYHSKNKVYYAKGHFASYDLFNNENGGLPEISIGYFESNDPNYIDRGRLDVNLSDTENMLEGKRYYLDQSLILFSKKNKLTKGYIKKVNIIKQFKLDSINAAILLAKYNDSIIASDSINSQIAEKKFTSIKKDSIDTKSIKKDSISISKQNDSIIVSDSIISKITQKEIASIKKPRVKKDTVNIKSIKKDSIIAPKLISDSIPIASIKKGPILGPKKKKGPPIDKSIEKNTSKDSVKVTISTLDSIKGIKDNFELKIGHKFMYETKHYRFKNSSGSAIFGDTYDSNVTDHTAYQQMDNQLYLEVNTPFIGTLRAKANYYKYNYHYNSILYLDSFTISDKLKGNALSAGADWKATIGKLAIKADATSIVSGDLAGNSLKASISYKKDSVYSLKGYGEITSKSPNFNKILFQSGFKDYNWQNNFDNEEIKTAGVEFALNKWGSIKASYNLIDNFTYFDTISRPQQAKETLNYVKVKANQYFTFRNFTLDNTVMYQNVLEGESFFRVPQIITRNTLYYSNYVFKGKPLYLQTGVTFKYFTAFKSNAYNPLLSEFVLQNDTEIGNFPILDFFFNMQVQRTRIFFKVENFGASFTGRNYYSAPNYPYRDLTVRFGLVWNFFI</sequence>